<dbReference type="PROSITE" id="PS51318">
    <property type="entry name" value="TAT"/>
    <property type="match status" value="1"/>
</dbReference>
<dbReference type="Proteomes" id="UP000070299">
    <property type="component" value="Unassembled WGS sequence"/>
</dbReference>
<dbReference type="OrthoDB" id="9779968at2"/>
<evidence type="ECO:0000313" key="3">
    <source>
        <dbReference type="Proteomes" id="UP000070299"/>
    </source>
</evidence>
<keyword evidence="3" id="KW-1185">Reference proteome</keyword>
<dbReference type="Pfam" id="PF07394">
    <property type="entry name" value="DUF1501"/>
    <property type="match status" value="1"/>
</dbReference>
<sequence>MHHSRRQFLRHALYGCGSLALGSSSFAANASQLHLAGAKLQQASHARRGFDDYKALVCIFLYGGNDAFNMVVPTSSTEYNDYKSARQGLALEQSSLLALGKHNNVDYGLHPAMAGLKNLFDTKKMALLANVGALVEPVSQIAYQQNKVLLPPQLFSHNDQQIYLQSLQSASKPTGWLGRAGDLLMSANDNQQLSMNISLSGNNIMQAGQNVFPYSMDASGVNMLSRLNNDSTEQTELNRAAVYQRILQQQRSHLFTRHFANTQQRAWALASTVNDALAVTSPITTPFPAENSLAMSLKMIGQMIAARGNLNVSRQTFFIGIGDFDTHGDQVNRQPALFSMLDEAITAFYAATVELGMENQVTTFTASDFGRTLSSNGDGTDHGWGSHQLMVGGAVTGGQIFGNMPTLALNSPDDIGEGRIIPTTSMDQYGATLGRWFGLQESDMADVYPNLHNFNRSDLGFMGA</sequence>
<protein>
    <recommendedName>
        <fullName evidence="4">Tat pathway signal protein</fullName>
    </recommendedName>
</protein>
<dbReference type="PANTHER" id="PTHR43737">
    <property type="entry name" value="BLL7424 PROTEIN"/>
    <property type="match status" value="1"/>
</dbReference>
<feature type="chain" id="PRO_5007469456" description="Tat pathway signal protein" evidence="1">
    <location>
        <begin position="28"/>
        <end position="464"/>
    </location>
</feature>
<evidence type="ECO:0000256" key="1">
    <source>
        <dbReference type="SAM" id="SignalP"/>
    </source>
</evidence>
<accession>A0A136A5H0</accession>
<gene>
    <name evidence="2" type="ORF">AX660_05775</name>
</gene>
<feature type="signal peptide" evidence="1">
    <location>
        <begin position="1"/>
        <end position="27"/>
    </location>
</feature>
<evidence type="ECO:0008006" key="4">
    <source>
        <dbReference type="Google" id="ProtNLM"/>
    </source>
</evidence>
<proteinExistence type="predicted"/>
<dbReference type="EMBL" id="LSNE01000003">
    <property type="protein sequence ID" value="KXI30488.1"/>
    <property type="molecule type" value="Genomic_DNA"/>
</dbReference>
<dbReference type="STRING" id="1799789.AX660_05775"/>
<dbReference type="AlphaFoldDB" id="A0A136A5H0"/>
<evidence type="ECO:0000313" key="2">
    <source>
        <dbReference type="EMBL" id="KXI30488.1"/>
    </source>
</evidence>
<dbReference type="InterPro" id="IPR010869">
    <property type="entry name" value="DUF1501"/>
</dbReference>
<name>A0A136A5H0_9ALTE</name>
<comment type="caution">
    <text evidence="2">The sequence shown here is derived from an EMBL/GenBank/DDBJ whole genome shotgun (WGS) entry which is preliminary data.</text>
</comment>
<dbReference type="PANTHER" id="PTHR43737:SF1">
    <property type="entry name" value="DUF1501 DOMAIN-CONTAINING PROTEIN"/>
    <property type="match status" value="1"/>
</dbReference>
<keyword evidence="1" id="KW-0732">Signal</keyword>
<dbReference type="InterPro" id="IPR006311">
    <property type="entry name" value="TAT_signal"/>
</dbReference>
<organism evidence="2 3">
    <name type="scientific">Paraglaciecola hydrolytica</name>
    <dbReference type="NCBI Taxonomy" id="1799789"/>
    <lineage>
        <taxon>Bacteria</taxon>
        <taxon>Pseudomonadati</taxon>
        <taxon>Pseudomonadota</taxon>
        <taxon>Gammaproteobacteria</taxon>
        <taxon>Alteromonadales</taxon>
        <taxon>Alteromonadaceae</taxon>
        <taxon>Paraglaciecola</taxon>
    </lineage>
</organism>
<reference evidence="3" key="1">
    <citation type="submission" date="2016-02" db="EMBL/GenBank/DDBJ databases">
        <authorList>
            <person name="Schultz-Johansen M."/>
            <person name="Glaring M.A."/>
            <person name="Bech P.K."/>
            <person name="Stougaard P."/>
        </authorList>
    </citation>
    <scope>NUCLEOTIDE SEQUENCE [LARGE SCALE GENOMIC DNA]</scope>
    <source>
        <strain evidence="3">S66</strain>
    </source>
</reference>